<feature type="region of interest" description="Disordered" evidence="1">
    <location>
        <begin position="260"/>
        <end position="358"/>
    </location>
</feature>
<feature type="domain" description="HNH nuclease" evidence="2">
    <location>
        <begin position="410"/>
        <end position="459"/>
    </location>
</feature>
<sequence>METGSAPFRQDMTEHEAQQTKVCMYCGQQRPLSEFRRRTGKRAGPGARRGACRHCRQRSGQADVSDIPVQQGQSLHMRMQRPEKITNESSAAANQRVIQETSDEGSEKKHSQAEPLSSASSEPSGDRKKRRRRRKSKGQQAQPGLEQSERITESGAAVQTDRDPKVRGRTISNVRAEQAAAQPAVAASEASLPEDPQDPAAGTAAAGQQTAAGRKRKRRRKRSAPPGAGTGPDRIAVKSEVPASDRGAAATVDVPLAAGAHPAAPGLDPGQAAAAAAGTAESSPMRPQGPQGSRARPMRKERAHKPASEDGARTTTSGQRPHSHHARSRSAGADGRPRRQTPAVPATIDPEDPSSLRTNRQGMVRMRGKTDKGRRWHQEIDMELAVTLVKEKAAVVVNRYTIRRLFSNKDFKRYIMTRDQYTCYFCGSYGDTIDHLLPRAKGGHTTPLNCVCACNLCNQSKAAMDADEFMRSGIPEWNAAHQEELNELQLQEAQLE</sequence>
<keyword evidence="3" id="KW-0378">Hydrolase</keyword>
<feature type="compositionally biased region" description="Basic residues" evidence="1">
    <location>
        <begin position="213"/>
        <end position="223"/>
    </location>
</feature>
<dbReference type="SMART" id="SM00507">
    <property type="entry name" value="HNHc"/>
    <property type="match status" value="1"/>
</dbReference>
<accession>A0A2W0CZZ5</accession>
<gene>
    <name evidence="3" type="ORF">PIL02S_02190</name>
</gene>
<dbReference type="Proteomes" id="UP000247459">
    <property type="component" value="Unassembled WGS sequence"/>
</dbReference>
<keyword evidence="3" id="KW-0540">Nuclease</keyword>
<dbReference type="Gene3D" id="1.10.30.50">
    <property type="match status" value="1"/>
</dbReference>
<dbReference type="PANTHER" id="PTHR33877">
    <property type="entry name" value="SLL1193 PROTEIN"/>
    <property type="match status" value="1"/>
</dbReference>
<protein>
    <submittedName>
        <fullName evidence="3">Hnh endonuclease</fullName>
    </submittedName>
</protein>
<comment type="caution">
    <text evidence="3">The sequence shown here is derived from an EMBL/GenBank/DDBJ whole genome shotgun (WGS) entry which is preliminary data.</text>
</comment>
<name>A0A2W0CZZ5_9BACL</name>
<proteinExistence type="predicted"/>
<evidence type="ECO:0000256" key="1">
    <source>
        <dbReference type="SAM" id="MobiDB-lite"/>
    </source>
</evidence>
<feature type="compositionally biased region" description="Basic and acidic residues" evidence="1">
    <location>
        <begin position="298"/>
        <end position="312"/>
    </location>
</feature>
<evidence type="ECO:0000313" key="4">
    <source>
        <dbReference type="Proteomes" id="UP000247459"/>
    </source>
</evidence>
<feature type="compositionally biased region" description="Low complexity" evidence="1">
    <location>
        <begin position="200"/>
        <end position="212"/>
    </location>
</feature>
<evidence type="ECO:0000313" key="3">
    <source>
        <dbReference type="EMBL" id="PYY29241.1"/>
    </source>
</evidence>
<keyword evidence="3" id="KW-0255">Endonuclease</keyword>
<evidence type="ECO:0000259" key="2">
    <source>
        <dbReference type="SMART" id="SM00507"/>
    </source>
</evidence>
<feature type="compositionally biased region" description="Low complexity" evidence="1">
    <location>
        <begin position="176"/>
        <end position="191"/>
    </location>
</feature>
<dbReference type="CDD" id="cd00085">
    <property type="entry name" value="HNHc"/>
    <property type="match status" value="1"/>
</dbReference>
<dbReference type="InterPro" id="IPR052892">
    <property type="entry name" value="NA-targeting_endonuclease"/>
</dbReference>
<dbReference type="PANTHER" id="PTHR33877:SF2">
    <property type="entry name" value="OS07G0170200 PROTEIN"/>
    <property type="match status" value="1"/>
</dbReference>
<dbReference type="GO" id="GO:0004519">
    <property type="term" value="F:endonuclease activity"/>
    <property type="evidence" value="ECO:0007669"/>
    <property type="project" value="UniProtKB-KW"/>
</dbReference>
<feature type="region of interest" description="Disordered" evidence="1">
    <location>
        <begin position="30"/>
        <end position="246"/>
    </location>
</feature>
<dbReference type="AlphaFoldDB" id="A0A2W0CZZ5"/>
<dbReference type="Pfam" id="PF14279">
    <property type="entry name" value="HNH_5"/>
    <property type="match status" value="1"/>
</dbReference>
<feature type="compositionally biased region" description="Polar residues" evidence="1">
    <location>
        <begin position="87"/>
        <end position="100"/>
    </location>
</feature>
<reference evidence="3 4" key="1">
    <citation type="submission" date="2018-01" db="EMBL/GenBank/DDBJ databases">
        <title>Genome sequence of the PGP bacterium Paenibacillus illinoisensis E3.</title>
        <authorList>
            <person name="Rolli E."/>
            <person name="Marasco R."/>
            <person name="Bessem C."/>
            <person name="Michoud G."/>
            <person name="Gaiarsa S."/>
            <person name="Borin S."/>
            <person name="Daffonchio D."/>
        </authorList>
    </citation>
    <scope>NUCLEOTIDE SEQUENCE [LARGE SCALE GENOMIC DNA]</scope>
    <source>
        <strain evidence="3 4">E3</strain>
    </source>
</reference>
<feature type="compositionally biased region" description="Low complexity" evidence="1">
    <location>
        <begin position="113"/>
        <end position="123"/>
    </location>
</feature>
<feature type="compositionally biased region" description="Low complexity" evidence="1">
    <location>
        <begin position="260"/>
        <end position="280"/>
    </location>
</feature>
<dbReference type="InterPro" id="IPR029471">
    <property type="entry name" value="HNH_5"/>
</dbReference>
<dbReference type="InterPro" id="IPR003615">
    <property type="entry name" value="HNH_nuc"/>
</dbReference>
<feature type="compositionally biased region" description="Basic residues" evidence="1">
    <location>
        <begin position="127"/>
        <end position="137"/>
    </location>
</feature>
<dbReference type="EMBL" id="PRLG01000018">
    <property type="protein sequence ID" value="PYY29241.1"/>
    <property type="molecule type" value="Genomic_DNA"/>
</dbReference>
<organism evidence="3 4">
    <name type="scientific">Paenibacillus illinoisensis</name>
    <dbReference type="NCBI Taxonomy" id="59845"/>
    <lineage>
        <taxon>Bacteria</taxon>
        <taxon>Bacillati</taxon>
        <taxon>Bacillota</taxon>
        <taxon>Bacilli</taxon>
        <taxon>Bacillales</taxon>
        <taxon>Paenibacillaceae</taxon>
        <taxon>Paenibacillus</taxon>
    </lineage>
</organism>